<sequence length="453" mass="49465">MIPASSPLVKSNANLYPNGQGSDIKTPFYGVAFYPYTAPGIDPIFAVTGGRETIICRPLPGKQKGAEILQWFRDEDQYAGLNSCVWSRDLETGEPLVCVAGTSPKVKVINVKTGQLVQTLIGHGNEIEDLAVSPSSPSILASASMDHSIRIWSLDSNHQSNPCNVICAGEGHKEGVLTIAFHHTGRYLVSGGMDCIINLWALPELPSKNAGSDKTTILHYPHFSTMAIHSDYVDCIRFFDDLILSKSAQEGKIVLWKIDGFSSGKPFPNPETAPTSHDFRETKSAFGEGYQRLLQFEAPQTELFYMRFGFFDSPGMHPVLSIGNTNSKVYFWDLKRFEVYNPNGDVPFRLPIKRGRRPPGIQRETSIASTTSSSIVPGSNDGQSAIPAASPAAAARKYDISDPFNVIEAHSSIVVPKVSFAARQIAWSVGGEWMVVVGDNGVIALFGRELINR</sequence>
<organism evidence="8 9">
    <name type="scientific">Xylona heveae (strain CBS 132557 / TC161)</name>
    <dbReference type="NCBI Taxonomy" id="1328760"/>
    <lineage>
        <taxon>Eukaryota</taxon>
        <taxon>Fungi</taxon>
        <taxon>Dikarya</taxon>
        <taxon>Ascomycota</taxon>
        <taxon>Pezizomycotina</taxon>
        <taxon>Xylonomycetes</taxon>
        <taxon>Xylonales</taxon>
        <taxon>Xylonaceae</taxon>
        <taxon>Xylona</taxon>
    </lineage>
</organism>
<dbReference type="InParanoid" id="A0A165IUC5"/>
<evidence type="ECO:0000256" key="2">
    <source>
        <dbReference type="ARBA" id="ARBA00022574"/>
    </source>
</evidence>
<dbReference type="EMBL" id="KV407455">
    <property type="protein sequence ID" value="KZF25402.1"/>
    <property type="molecule type" value="Genomic_DNA"/>
</dbReference>
<evidence type="ECO:0000256" key="4">
    <source>
        <dbReference type="ARBA" id="ARBA00023015"/>
    </source>
</evidence>
<evidence type="ECO:0000256" key="3">
    <source>
        <dbReference type="ARBA" id="ARBA00022737"/>
    </source>
</evidence>
<feature type="region of interest" description="Disordered" evidence="7">
    <location>
        <begin position="352"/>
        <end position="381"/>
    </location>
</feature>
<dbReference type="AlphaFoldDB" id="A0A165IUC5"/>
<dbReference type="InterPro" id="IPR001680">
    <property type="entry name" value="WD40_rpt"/>
</dbReference>
<keyword evidence="5" id="KW-0804">Transcription</keyword>
<feature type="repeat" description="WD" evidence="6">
    <location>
        <begin position="120"/>
        <end position="162"/>
    </location>
</feature>
<dbReference type="STRING" id="1328760.A0A165IUC5"/>
<evidence type="ECO:0000256" key="5">
    <source>
        <dbReference type="ARBA" id="ARBA00023163"/>
    </source>
</evidence>
<comment type="similarity">
    <text evidence="1">Belongs to the WD repeat ESC family.</text>
</comment>
<dbReference type="RefSeq" id="XP_018190957.1">
    <property type="nucleotide sequence ID" value="XM_018335805.1"/>
</dbReference>
<reference evidence="8 9" key="1">
    <citation type="journal article" date="2016" name="Fungal Biol.">
        <title>The genome of Xylona heveae provides a window into fungal endophytism.</title>
        <authorList>
            <person name="Gazis R."/>
            <person name="Kuo A."/>
            <person name="Riley R."/>
            <person name="LaButti K."/>
            <person name="Lipzen A."/>
            <person name="Lin J."/>
            <person name="Amirebrahimi M."/>
            <person name="Hesse C.N."/>
            <person name="Spatafora J.W."/>
            <person name="Henrissat B."/>
            <person name="Hainaut M."/>
            <person name="Grigoriev I.V."/>
            <person name="Hibbett D.S."/>
        </authorList>
    </citation>
    <scope>NUCLEOTIDE SEQUENCE [LARGE SCALE GENOMIC DNA]</scope>
    <source>
        <strain evidence="8 9">TC161</strain>
    </source>
</reference>
<evidence type="ECO:0000256" key="1">
    <source>
        <dbReference type="ARBA" id="ARBA00008075"/>
    </source>
</evidence>
<dbReference type="Gene3D" id="2.130.10.10">
    <property type="entry name" value="YVTN repeat-like/Quinoprotein amine dehydrogenase"/>
    <property type="match status" value="1"/>
</dbReference>
<dbReference type="PROSITE" id="PS50082">
    <property type="entry name" value="WD_REPEATS_2"/>
    <property type="match status" value="2"/>
</dbReference>
<dbReference type="Pfam" id="PF00400">
    <property type="entry name" value="WD40"/>
    <property type="match status" value="2"/>
</dbReference>
<dbReference type="OMA" id="GRQVAWS"/>
<dbReference type="Proteomes" id="UP000076632">
    <property type="component" value="Unassembled WGS sequence"/>
</dbReference>
<keyword evidence="2 6" id="KW-0853">WD repeat</keyword>
<evidence type="ECO:0000313" key="9">
    <source>
        <dbReference type="Proteomes" id="UP000076632"/>
    </source>
</evidence>
<evidence type="ECO:0000256" key="6">
    <source>
        <dbReference type="PROSITE-ProRule" id="PRU00221"/>
    </source>
</evidence>
<dbReference type="SMART" id="SM00320">
    <property type="entry name" value="WD40"/>
    <property type="match status" value="4"/>
</dbReference>
<accession>A0A165IUC5</accession>
<dbReference type="SUPFAM" id="SSF50978">
    <property type="entry name" value="WD40 repeat-like"/>
    <property type="match status" value="1"/>
</dbReference>
<name>A0A165IUC5_XYLHT</name>
<evidence type="ECO:0000256" key="7">
    <source>
        <dbReference type="SAM" id="MobiDB-lite"/>
    </source>
</evidence>
<proteinExistence type="inferred from homology"/>
<dbReference type="PROSITE" id="PS50294">
    <property type="entry name" value="WD_REPEATS_REGION"/>
    <property type="match status" value="2"/>
</dbReference>
<dbReference type="InterPro" id="IPR036322">
    <property type="entry name" value="WD40_repeat_dom_sf"/>
</dbReference>
<evidence type="ECO:0000313" key="8">
    <source>
        <dbReference type="EMBL" id="KZF25402.1"/>
    </source>
</evidence>
<keyword evidence="9" id="KW-1185">Reference proteome</keyword>
<dbReference type="OrthoDB" id="7318948at2759"/>
<dbReference type="InterPro" id="IPR051243">
    <property type="entry name" value="PcG_WD-repeat"/>
</dbReference>
<feature type="compositionally biased region" description="Low complexity" evidence="7">
    <location>
        <begin position="365"/>
        <end position="375"/>
    </location>
</feature>
<dbReference type="InterPro" id="IPR015943">
    <property type="entry name" value="WD40/YVTN_repeat-like_dom_sf"/>
</dbReference>
<gene>
    <name evidence="8" type="ORF">L228DRAFT_280643</name>
</gene>
<dbReference type="PANTHER" id="PTHR10253">
    <property type="entry name" value="POLYCOMB PROTEIN"/>
    <property type="match status" value="1"/>
</dbReference>
<dbReference type="GeneID" id="28900942"/>
<keyword evidence="4" id="KW-0805">Transcription regulation</keyword>
<keyword evidence="3" id="KW-0677">Repeat</keyword>
<feature type="repeat" description="WD" evidence="6">
    <location>
        <begin position="169"/>
        <end position="200"/>
    </location>
</feature>
<protein>
    <submittedName>
        <fullName evidence="8">WD40 repeat-like protein</fullName>
    </submittedName>
</protein>